<evidence type="ECO:0000256" key="1">
    <source>
        <dbReference type="SAM" id="Phobius"/>
    </source>
</evidence>
<evidence type="ECO:0000313" key="3">
    <source>
        <dbReference type="Proteomes" id="UP000001075"/>
    </source>
</evidence>
<sequence length="53" mass="6009">MGLLQEHQVPFTDELSLLPMTFPLCVVFKPFTFDIIITMAAVMVSVNCHLDRV</sequence>
<accession>G3I250</accession>
<keyword evidence="1" id="KW-0812">Transmembrane</keyword>
<dbReference type="InParanoid" id="G3I250"/>
<protein>
    <submittedName>
        <fullName evidence="2">Uncharacterized protein</fullName>
    </submittedName>
</protein>
<dbReference type="Proteomes" id="UP000001075">
    <property type="component" value="Unassembled WGS sequence"/>
</dbReference>
<keyword evidence="1" id="KW-1133">Transmembrane helix</keyword>
<organism evidence="2 3">
    <name type="scientific">Cricetulus griseus</name>
    <name type="common">Chinese hamster</name>
    <name type="synonym">Cricetulus barabensis griseus</name>
    <dbReference type="NCBI Taxonomy" id="10029"/>
    <lineage>
        <taxon>Eukaryota</taxon>
        <taxon>Metazoa</taxon>
        <taxon>Chordata</taxon>
        <taxon>Craniata</taxon>
        <taxon>Vertebrata</taxon>
        <taxon>Euteleostomi</taxon>
        <taxon>Mammalia</taxon>
        <taxon>Eutheria</taxon>
        <taxon>Euarchontoglires</taxon>
        <taxon>Glires</taxon>
        <taxon>Rodentia</taxon>
        <taxon>Myomorpha</taxon>
        <taxon>Muroidea</taxon>
        <taxon>Cricetidae</taxon>
        <taxon>Cricetinae</taxon>
        <taxon>Cricetulus</taxon>
    </lineage>
</organism>
<proteinExistence type="predicted"/>
<dbReference type="AlphaFoldDB" id="G3I250"/>
<dbReference type="EMBL" id="JH001110">
    <property type="protein sequence ID" value="EGW10938.1"/>
    <property type="molecule type" value="Genomic_DNA"/>
</dbReference>
<gene>
    <name evidence="2" type="ORF">I79_017468</name>
</gene>
<keyword evidence="1" id="KW-0472">Membrane</keyword>
<evidence type="ECO:0000313" key="2">
    <source>
        <dbReference type="EMBL" id="EGW10938.1"/>
    </source>
</evidence>
<reference evidence="3" key="1">
    <citation type="journal article" date="2011" name="Nat. Biotechnol.">
        <title>The genomic sequence of the Chinese hamster ovary (CHO)-K1 cell line.</title>
        <authorList>
            <person name="Xu X."/>
            <person name="Nagarajan H."/>
            <person name="Lewis N.E."/>
            <person name="Pan S."/>
            <person name="Cai Z."/>
            <person name="Liu X."/>
            <person name="Chen W."/>
            <person name="Xie M."/>
            <person name="Wang W."/>
            <person name="Hammond S."/>
            <person name="Andersen M.R."/>
            <person name="Neff N."/>
            <person name="Passarelli B."/>
            <person name="Koh W."/>
            <person name="Fan H.C."/>
            <person name="Wang J."/>
            <person name="Gui Y."/>
            <person name="Lee K.H."/>
            <person name="Betenbaugh M.J."/>
            <person name="Quake S.R."/>
            <person name="Famili I."/>
            <person name="Palsson B.O."/>
            <person name="Wang J."/>
        </authorList>
    </citation>
    <scope>NUCLEOTIDE SEQUENCE [LARGE SCALE GENOMIC DNA]</scope>
    <source>
        <strain evidence="3">CHO K1 cell line</strain>
    </source>
</reference>
<feature type="transmembrane region" description="Helical" evidence="1">
    <location>
        <begin position="20"/>
        <end position="46"/>
    </location>
</feature>
<name>G3I250_CRIGR</name>